<dbReference type="GO" id="GO:0022857">
    <property type="term" value="F:transmembrane transporter activity"/>
    <property type="evidence" value="ECO:0007669"/>
    <property type="project" value="InterPro"/>
</dbReference>
<feature type="transmembrane region" description="Helical" evidence="8">
    <location>
        <begin position="362"/>
        <end position="383"/>
    </location>
</feature>
<dbReference type="InterPro" id="IPR000522">
    <property type="entry name" value="ABC_transptr_permease_BtuC"/>
</dbReference>
<feature type="transmembrane region" description="Helical" evidence="8">
    <location>
        <begin position="20"/>
        <end position="40"/>
    </location>
</feature>
<feature type="transmembrane region" description="Helical" evidence="8">
    <location>
        <begin position="136"/>
        <end position="154"/>
    </location>
</feature>
<evidence type="ECO:0000256" key="5">
    <source>
        <dbReference type="ARBA" id="ARBA00022692"/>
    </source>
</evidence>
<dbReference type="PANTHER" id="PTHR30472">
    <property type="entry name" value="FERRIC ENTEROBACTIN TRANSPORT SYSTEM PERMEASE PROTEIN"/>
    <property type="match status" value="1"/>
</dbReference>
<feature type="transmembrane region" description="Helical" evidence="8">
    <location>
        <begin position="437"/>
        <end position="456"/>
    </location>
</feature>
<dbReference type="EMBL" id="LR743504">
    <property type="protein sequence ID" value="CAA2101678.1"/>
    <property type="molecule type" value="Genomic_DNA"/>
</dbReference>
<dbReference type="SUPFAM" id="SSF81345">
    <property type="entry name" value="ABC transporter involved in vitamin B12 uptake, BtuC"/>
    <property type="match status" value="2"/>
</dbReference>
<feature type="transmembrane region" description="Helical" evidence="8">
    <location>
        <begin position="323"/>
        <end position="341"/>
    </location>
</feature>
<feature type="transmembrane region" description="Helical" evidence="8">
    <location>
        <begin position="653"/>
        <end position="670"/>
    </location>
</feature>
<keyword evidence="5 8" id="KW-0812">Transmembrane</keyword>
<dbReference type="Pfam" id="PF01032">
    <property type="entry name" value="FecCD"/>
    <property type="match status" value="2"/>
</dbReference>
<organism evidence="9">
    <name type="scientific">Methylobacterium bullatum</name>
    <dbReference type="NCBI Taxonomy" id="570505"/>
    <lineage>
        <taxon>Bacteria</taxon>
        <taxon>Pseudomonadati</taxon>
        <taxon>Pseudomonadota</taxon>
        <taxon>Alphaproteobacteria</taxon>
        <taxon>Hyphomicrobiales</taxon>
        <taxon>Methylobacteriaceae</taxon>
        <taxon>Methylobacterium</taxon>
    </lineage>
</organism>
<feature type="transmembrane region" description="Helical" evidence="8">
    <location>
        <begin position="78"/>
        <end position="98"/>
    </location>
</feature>
<evidence type="ECO:0000256" key="3">
    <source>
        <dbReference type="ARBA" id="ARBA00022448"/>
    </source>
</evidence>
<feature type="transmembrane region" description="Helical" evidence="8">
    <location>
        <begin position="160"/>
        <end position="183"/>
    </location>
</feature>
<gene>
    <name evidence="9" type="primary">fhuB</name>
    <name evidence="9" type="ORF">MBUL_01298</name>
</gene>
<feature type="transmembrane region" description="Helical" evidence="8">
    <location>
        <begin position="403"/>
        <end position="425"/>
    </location>
</feature>
<dbReference type="GO" id="GO:0005886">
    <property type="term" value="C:plasma membrane"/>
    <property type="evidence" value="ECO:0007669"/>
    <property type="project" value="UniProtKB-SubCell"/>
</dbReference>
<proteinExistence type="inferred from homology"/>
<comment type="similarity">
    <text evidence="2">Belongs to the binding-protein-dependent transport system permease family. FecCD subfamily.</text>
</comment>
<accession>A0A679IS21</accession>
<evidence type="ECO:0000256" key="1">
    <source>
        <dbReference type="ARBA" id="ARBA00004651"/>
    </source>
</evidence>
<evidence type="ECO:0000256" key="4">
    <source>
        <dbReference type="ARBA" id="ARBA00022475"/>
    </source>
</evidence>
<dbReference type="InterPro" id="IPR037294">
    <property type="entry name" value="ABC_BtuC-like"/>
</dbReference>
<protein>
    <submittedName>
        <fullName evidence="9">Iron(3+)-hydroxamate import system permease protein FhuB</fullName>
    </submittedName>
</protein>
<evidence type="ECO:0000256" key="6">
    <source>
        <dbReference type="ARBA" id="ARBA00022989"/>
    </source>
</evidence>
<evidence type="ECO:0000313" key="9">
    <source>
        <dbReference type="EMBL" id="CAA2101678.1"/>
    </source>
</evidence>
<feature type="transmembrane region" description="Helical" evidence="8">
    <location>
        <begin position="581"/>
        <end position="608"/>
    </location>
</feature>
<feature type="transmembrane region" description="Helical" evidence="8">
    <location>
        <begin position="538"/>
        <end position="560"/>
    </location>
</feature>
<feature type="transmembrane region" description="Helical" evidence="8">
    <location>
        <begin position="494"/>
        <end position="513"/>
    </location>
</feature>
<feature type="transmembrane region" description="Helical" evidence="8">
    <location>
        <begin position="110"/>
        <end position="129"/>
    </location>
</feature>
<sequence length="672" mass="68336">MAEVDLAEPRLDALAPPRSRIGGTMLLIGAVALVAGLLTLRTLTADMALGPALKALWSPDWTDIAQVILHESVLPRIVTAWLAGAALALSGVVLQQVLRNPLASPSTLGISAGAQLALALASLFAPGLFSQGREAVALSGSALAVLAVFALGRAKGFAPLALLLAGLVVELYCGAIQTLLVILHQERLFGLFVWGAGSLAMNDWSAPAYLAPRLAVAAVLVALMVRPLSVLDLDEANAKSLGLSLGRVRFLAVAVAVALGGFVVAGVGVIGFVGFAAPILVRLTGTRTLRDRLIAAPLLGAALIWLTDSVVLALAPIAQVPTGALAALVGVPMLLWLLPRLRGVGALHRPGDGASARIARPWGLVLAGAVSLALLVFVALTLGRDPAGWHWSLGAGLDALLPWRLPRIVASLAAGAMLAIAGTLLQRLTGNPLASPEVLGISSGAALGLVAVTIVLGTPDRMALLGAGSLGALATLLAILSLGRRADTAPEQMLLAGIGLTTGFGALLTILMISGDPSVVMLLGWTAGSTARVAPEDAVAALAILALGAACLPALTRWLDLLPLGDLTGRSLGLDLRRSRLAILVVAAILTTAATLVAGPLSFVGLVAPQVARLSGLTRAAPQLAGAAIVGALIMVAADFVGRMAFFPYQLPAGLVATLVGGPFLMWLLARR</sequence>
<name>A0A679IS21_9HYPH</name>
<dbReference type="CDD" id="cd06550">
    <property type="entry name" value="TM_ABC_iron-siderophores_like"/>
    <property type="match status" value="1"/>
</dbReference>
<evidence type="ECO:0000256" key="7">
    <source>
        <dbReference type="ARBA" id="ARBA00023136"/>
    </source>
</evidence>
<dbReference type="NCBIfam" id="NF007866">
    <property type="entry name" value="PRK10577.1-2"/>
    <property type="match status" value="1"/>
</dbReference>
<keyword evidence="3" id="KW-0813">Transport</keyword>
<dbReference type="PANTHER" id="PTHR30472:SF37">
    <property type="entry name" value="FE(3+) DICITRATE TRANSPORT SYSTEM PERMEASE PROTEIN FECD-RELATED"/>
    <property type="match status" value="1"/>
</dbReference>
<evidence type="ECO:0000256" key="2">
    <source>
        <dbReference type="ARBA" id="ARBA00007935"/>
    </source>
</evidence>
<feature type="transmembrane region" description="Helical" evidence="8">
    <location>
        <begin position="462"/>
        <end position="482"/>
    </location>
</feature>
<comment type="subcellular location">
    <subcellularLocation>
        <location evidence="1">Cell membrane</location>
        <topology evidence="1">Multi-pass membrane protein</topology>
    </subcellularLocation>
</comment>
<feature type="transmembrane region" description="Helical" evidence="8">
    <location>
        <begin position="293"/>
        <end position="317"/>
    </location>
</feature>
<keyword evidence="7 8" id="KW-0472">Membrane</keyword>
<keyword evidence="6 8" id="KW-1133">Transmembrane helix</keyword>
<dbReference type="Gene3D" id="1.10.3470.10">
    <property type="entry name" value="ABC transporter involved in vitamin B12 uptake, BtuC"/>
    <property type="match status" value="2"/>
</dbReference>
<reference evidence="9" key="1">
    <citation type="submission" date="2019-12" db="EMBL/GenBank/DDBJ databases">
        <authorList>
            <person name="Cremers G."/>
        </authorList>
    </citation>
    <scope>NUCLEOTIDE SEQUENCE</scope>
    <source>
        <strain evidence="9">Mbul1</strain>
    </source>
</reference>
<dbReference type="AlphaFoldDB" id="A0A679IS21"/>
<dbReference type="GO" id="GO:0033214">
    <property type="term" value="P:siderophore-iron import into cell"/>
    <property type="evidence" value="ECO:0007669"/>
    <property type="project" value="TreeGrafter"/>
</dbReference>
<feature type="transmembrane region" description="Helical" evidence="8">
    <location>
        <begin position="248"/>
        <end position="281"/>
    </location>
</feature>
<keyword evidence="4" id="KW-1003">Cell membrane</keyword>
<evidence type="ECO:0000256" key="8">
    <source>
        <dbReference type="SAM" id="Phobius"/>
    </source>
</evidence>
<feature type="transmembrane region" description="Helical" evidence="8">
    <location>
        <begin position="620"/>
        <end position="641"/>
    </location>
</feature>